<protein>
    <recommendedName>
        <fullName evidence="4">WRC domain-containing protein</fullName>
    </recommendedName>
</protein>
<dbReference type="Proteomes" id="UP001162031">
    <property type="component" value="Unassembled WGS sequence"/>
</dbReference>
<evidence type="ECO:0008006" key="4">
    <source>
        <dbReference type="Google" id="ProtNLM"/>
    </source>
</evidence>
<name>A0AAV0V610_HYABA</name>
<sequence>MQQPHPRESYNLSTLDAIWLSEEELGMLFGPSLHGAVGTPNRKSVRQTPTVKRPGTSTSSNKTKTKKQKKEYAAKAKPNMLLPHVVPARCGYRTGKCRNVQAFKRNGKLHKLCEFHRERANLNQKKLDRKKRMQRAKLSPTGSPTPSSCPSLSSETESCSSTSAGCSPRTVEVAVTSRTFDKETSAEDELDTDVILPTNLHEAPVALSHEELAIFCSLMAFDASHRAPDRRDPPGPTSVCHYYTKTV</sequence>
<dbReference type="AlphaFoldDB" id="A0AAV0V610"/>
<reference evidence="2" key="1">
    <citation type="submission" date="2022-12" db="EMBL/GenBank/DDBJ databases">
        <authorList>
            <person name="Webb A."/>
        </authorList>
    </citation>
    <scope>NUCLEOTIDE SEQUENCE</scope>
    <source>
        <strain evidence="2">Hp1</strain>
    </source>
</reference>
<organism evidence="2 3">
    <name type="scientific">Hyaloperonospora brassicae</name>
    <name type="common">Brassica downy mildew</name>
    <name type="synonym">Peronospora brassicae</name>
    <dbReference type="NCBI Taxonomy" id="162125"/>
    <lineage>
        <taxon>Eukaryota</taxon>
        <taxon>Sar</taxon>
        <taxon>Stramenopiles</taxon>
        <taxon>Oomycota</taxon>
        <taxon>Peronosporomycetes</taxon>
        <taxon>Peronosporales</taxon>
        <taxon>Peronosporaceae</taxon>
        <taxon>Hyaloperonospora</taxon>
    </lineage>
</organism>
<accession>A0AAV0V610</accession>
<dbReference type="EMBL" id="CANTFL010001485">
    <property type="protein sequence ID" value="CAI5743134.1"/>
    <property type="molecule type" value="Genomic_DNA"/>
</dbReference>
<evidence type="ECO:0000256" key="1">
    <source>
        <dbReference type="SAM" id="MobiDB-lite"/>
    </source>
</evidence>
<gene>
    <name evidence="2" type="ORF">HBR001_LOCUS9322</name>
</gene>
<feature type="region of interest" description="Disordered" evidence="1">
    <location>
        <begin position="123"/>
        <end position="165"/>
    </location>
</feature>
<proteinExistence type="predicted"/>
<evidence type="ECO:0000313" key="3">
    <source>
        <dbReference type="Proteomes" id="UP001162031"/>
    </source>
</evidence>
<keyword evidence="3" id="KW-1185">Reference proteome</keyword>
<comment type="caution">
    <text evidence="2">The sequence shown here is derived from an EMBL/GenBank/DDBJ whole genome shotgun (WGS) entry which is preliminary data.</text>
</comment>
<feature type="region of interest" description="Disordered" evidence="1">
    <location>
        <begin position="30"/>
        <end position="73"/>
    </location>
</feature>
<feature type="compositionally biased region" description="Low complexity" evidence="1">
    <location>
        <begin position="138"/>
        <end position="165"/>
    </location>
</feature>
<evidence type="ECO:0000313" key="2">
    <source>
        <dbReference type="EMBL" id="CAI5743134.1"/>
    </source>
</evidence>